<dbReference type="PANTHER" id="PTHR42779:SF1">
    <property type="entry name" value="PROTEIN YNJB"/>
    <property type="match status" value="1"/>
</dbReference>
<dbReference type="Gene3D" id="3.40.190.10">
    <property type="entry name" value="Periplasmic binding protein-like II"/>
    <property type="match status" value="2"/>
</dbReference>
<dbReference type="Proteomes" id="UP000248729">
    <property type="component" value="Unassembled WGS sequence"/>
</dbReference>
<evidence type="ECO:0000313" key="3">
    <source>
        <dbReference type="Proteomes" id="UP000248729"/>
    </source>
</evidence>
<dbReference type="PIRSF" id="PIRSF029172">
    <property type="entry name" value="UCP029172_ABC_sbc_YnjB"/>
    <property type="match status" value="1"/>
</dbReference>
<dbReference type="AlphaFoldDB" id="A0A329E6S3"/>
<feature type="signal peptide" evidence="1">
    <location>
        <begin position="1"/>
        <end position="35"/>
    </location>
</feature>
<evidence type="ECO:0000313" key="2">
    <source>
        <dbReference type="EMBL" id="RAS60011.1"/>
    </source>
</evidence>
<organism evidence="2 3">
    <name type="scientific">Vibrio diazotrophicus</name>
    <dbReference type="NCBI Taxonomy" id="685"/>
    <lineage>
        <taxon>Bacteria</taxon>
        <taxon>Pseudomonadati</taxon>
        <taxon>Pseudomonadota</taxon>
        <taxon>Gammaproteobacteria</taxon>
        <taxon>Vibrionales</taxon>
        <taxon>Vibrionaceae</taxon>
        <taxon>Vibrio</taxon>
    </lineage>
</organism>
<proteinExistence type="predicted"/>
<name>A0A329E6S3_VIBDI</name>
<keyword evidence="1" id="KW-0732">Signal</keyword>
<comment type="caution">
    <text evidence="2">The sequence shown here is derived from an EMBL/GenBank/DDBJ whole genome shotgun (WGS) entry which is preliminary data.</text>
</comment>
<protein>
    <submittedName>
        <fullName evidence="2">Putative thiamine transport system substrate-binding protein</fullName>
    </submittedName>
</protein>
<feature type="chain" id="PRO_5016390405" evidence="1">
    <location>
        <begin position="36"/>
        <end position="395"/>
    </location>
</feature>
<dbReference type="NCBIfam" id="NF008633">
    <property type="entry name" value="PRK11622.1"/>
    <property type="match status" value="1"/>
</dbReference>
<dbReference type="InterPro" id="IPR006059">
    <property type="entry name" value="SBP"/>
</dbReference>
<reference evidence="2 3" key="1">
    <citation type="submission" date="2018-06" db="EMBL/GenBank/DDBJ databases">
        <title>Freshwater and sediment microbial communities from various areas in North America, analyzing microbe dynamics in response to fracking.</title>
        <authorList>
            <person name="Lamendella R."/>
        </authorList>
    </citation>
    <scope>NUCLEOTIDE SEQUENCE [LARGE SCALE GENOMIC DNA]</scope>
    <source>
        <strain evidence="2 3">99A</strain>
    </source>
</reference>
<dbReference type="EMBL" id="QLTR01000024">
    <property type="protein sequence ID" value="RAS60011.1"/>
    <property type="molecule type" value="Genomic_DNA"/>
</dbReference>
<evidence type="ECO:0000256" key="1">
    <source>
        <dbReference type="SAM" id="SignalP"/>
    </source>
</evidence>
<gene>
    <name evidence="2" type="ORF">DET48_12434</name>
</gene>
<accession>A0A329E6S3</accession>
<sequence length="395" mass="43871">MKVAPTRFNKHGSFMKKLLTTLGIFASLFTASALAEDWKTVEQEANGETVYFHAWGGSQEINRYIQWAANELKARYNVTLKHVKVTDISETTTRLLAEKAADKNTGGSVDMVWINGENFKSMKDGGLLHGPFVQDLPSWQYVDKSLPVDKDFSVPTEGLEAPWGVGQLVYIYDKAKLNNPPKSLQEMLSYAKAFPNRLSYPRPPEFHGTSFLKSLLIELTNNDPSLMKPVDEASFAMVTQPLWNYLDEFHPVAWRGGQQFPSGSSEMLQLLDDGQIDLAITFNPNAVYSAQASGKLAESTNVYALDSGALSNIHFLAIPWNANANAGAKVAINFLLSPEAQSRKGELTIWGDPSVLSSQYLTGSAKNTKQFKSIAEPHPSWQVALEKEWLKRYGN</sequence>
<dbReference type="PANTHER" id="PTHR42779">
    <property type="entry name" value="PROTEIN YNJB"/>
    <property type="match status" value="1"/>
</dbReference>
<dbReference type="InterPro" id="IPR027020">
    <property type="entry name" value="YnjB"/>
</dbReference>
<dbReference type="SUPFAM" id="SSF53850">
    <property type="entry name" value="Periplasmic binding protein-like II"/>
    <property type="match status" value="1"/>
</dbReference>
<dbReference type="Pfam" id="PF13416">
    <property type="entry name" value="SBP_bac_8"/>
    <property type="match status" value="1"/>
</dbReference>